<proteinExistence type="predicted"/>
<evidence type="ECO:0000313" key="2">
    <source>
        <dbReference type="Proteomes" id="UP001501676"/>
    </source>
</evidence>
<comment type="caution">
    <text evidence="1">The sequence shown here is derived from an EMBL/GenBank/DDBJ whole genome shotgun (WGS) entry which is preliminary data.</text>
</comment>
<dbReference type="RefSeq" id="WP_345726767.1">
    <property type="nucleotide sequence ID" value="NZ_BAAAYN010000006.1"/>
</dbReference>
<keyword evidence="2" id="KW-1185">Reference proteome</keyword>
<dbReference type="EMBL" id="BAAAYN010000006">
    <property type="protein sequence ID" value="GAA3383591.1"/>
    <property type="molecule type" value="Genomic_DNA"/>
</dbReference>
<organism evidence="1 2">
    <name type="scientific">Cryptosporangium minutisporangium</name>
    <dbReference type="NCBI Taxonomy" id="113569"/>
    <lineage>
        <taxon>Bacteria</taxon>
        <taxon>Bacillati</taxon>
        <taxon>Actinomycetota</taxon>
        <taxon>Actinomycetes</taxon>
        <taxon>Cryptosporangiales</taxon>
        <taxon>Cryptosporangiaceae</taxon>
        <taxon>Cryptosporangium</taxon>
    </lineage>
</organism>
<accession>A0ABP6SS03</accession>
<sequence length="115" mass="13225">MYSGRVPSAGAKPWARPGRLPVVTNDLARLHGPTSGQVELPHRLFWQAHRVFDLDQRDLLRWMYEIVLAEARSQAELEAWLDGRTLQELWGELFLPPGVLHAWESRHPQLRARAA</sequence>
<reference evidence="2" key="1">
    <citation type="journal article" date="2019" name="Int. J. Syst. Evol. Microbiol.">
        <title>The Global Catalogue of Microorganisms (GCM) 10K type strain sequencing project: providing services to taxonomists for standard genome sequencing and annotation.</title>
        <authorList>
            <consortium name="The Broad Institute Genomics Platform"/>
            <consortium name="The Broad Institute Genome Sequencing Center for Infectious Disease"/>
            <person name="Wu L."/>
            <person name="Ma J."/>
        </authorList>
    </citation>
    <scope>NUCLEOTIDE SEQUENCE [LARGE SCALE GENOMIC DNA]</scope>
    <source>
        <strain evidence="2">JCM 9458</strain>
    </source>
</reference>
<evidence type="ECO:0000313" key="1">
    <source>
        <dbReference type="EMBL" id="GAA3383591.1"/>
    </source>
</evidence>
<protein>
    <submittedName>
        <fullName evidence="1">Uncharacterized protein</fullName>
    </submittedName>
</protein>
<gene>
    <name evidence="1" type="ORF">GCM10020369_10020</name>
</gene>
<name>A0ABP6SS03_9ACTN</name>
<dbReference type="Proteomes" id="UP001501676">
    <property type="component" value="Unassembled WGS sequence"/>
</dbReference>